<name>A0A1G5FQE2_9FLAO</name>
<accession>A0A1G5FQE2</accession>
<keyword evidence="3" id="KW-1185">Reference proteome</keyword>
<protein>
    <recommendedName>
        <fullName evidence="1">DUF6438 domain-containing protein</fullName>
    </recommendedName>
</protein>
<gene>
    <name evidence="2" type="ORF">SAMN02927903_01369</name>
</gene>
<feature type="domain" description="DUF6438" evidence="1">
    <location>
        <begin position="28"/>
        <end position="129"/>
    </location>
</feature>
<dbReference type="EMBL" id="FMVF01000005">
    <property type="protein sequence ID" value="SCY41401.1"/>
    <property type="molecule type" value="Genomic_DNA"/>
</dbReference>
<evidence type="ECO:0000259" key="1">
    <source>
        <dbReference type="Pfam" id="PF20033"/>
    </source>
</evidence>
<organism evidence="2 3">
    <name type="scientific">Flavobacterium caeni</name>
    <dbReference type="NCBI Taxonomy" id="490189"/>
    <lineage>
        <taxon>Bacteria</taxon>
        <taxon>Pseudomonadati</taxon>
        <taxon>Bacteroidota</taxon>
        <taxon>Flavobacteriia</taxon>
        <taxon>Flavobacteriales</taxon>
        <taxon>Flavobacteriaceae</taxon>
        <taxon>Flavobacterium</taxon>
    </lineage>
</organism>
<dbReference type="InterPro" id="IPR045497">
    <property type="entry name" value="DUF6438"/>
</dbReference>
<dbReference type="AlphaFoldDB" id="A0A1G5FQE2"/>
<dbReference type="Pfam" id="PF20033">
    <property type="entry name" value="DUF6438"/>
    <property type="match status" value="1"/>
</dbReference>
<dbReference type="PROSITE" id="PS51257">
    <property type="entry name" value="PROKAR_LIPOPROTEIN"/>
    <property type="match status" value="1"/>
</dbReference>
<proteinExistence type="predicted"/>
<dbReference type="Proteomes" id="UP000199354">
    <property type="component" value="Unassembled WGS sequence"/>
</dbReference>
<dbReference type="STRING" id="490189.SAMN02927903_01369"/>
<reference evidence="2 3" key="1">
    <citation type="submission" date="2016-10" db="EMBL/GenBank/DDBJ databases">
        <authorList>
            <person name="de Groot N.N."/>
        </authorList>
    </citation>
    <scope>NUCLEOTIDE SEQUENCE [LARGE SCALE GENOMIC DNA]</scope>
    <source>
        <strain evidence="2 3">CGMCC 1.7031</strain>
    </source>
</reference>
<sequence>MKNCIALCLLALTLGACRSAKESFAFEKIAFHSGPCFGVCPSYHLEIRNDRSVLLKGDSLYGKRGNHQDLVRVGYFKGRIADTSYVRLLEDLRAIGLDTVQFKGPDCCDAPMKTLIVYYNSKRKYLRAMFPPDHARALLSTLTGIYKNTRFDRVGERFEIEFDSIPRK</sequence>
<dbReference type="RefSeq" id="WP_091141547.1">
    <property type="nucleotide sequence ID" value="NZ_FMVF01000005.1"/>
</dbReference>
<evidence type="ECO:0000313" key="2">
    <source>
        <dbReference type="EMBL" id="SCY41401.1"/>
    </source>
</evidence>
<dbReference type="OrthoDB" id="7172369at2"/>
<evidence type="ECO:0000313" key="3">
    <source>
        <dbReference type="Proteomes" id="UP000199354"/>
    </source>
</evidence>